<dbReference type="AlphaFoldDB" id="A0A2Z4UE70"/>
<dbReference type="KEGG" id="blau:DQQ01_15055"/>
<keyword evidence="5 7" id="KW-1133">Transmembrane helix</keyword>
<dbReference type="RefSeq" id="WP_111920663.1">
    <property type="nucleotide sequence ID" value="NZ_CAUWHR010000006.1"/>
</dbReference>
<keyword evidence="3" id="KW-1003">Cell membrane</keyword>
<gene>
    <name evidence="8" type="ORF">DQQ01_15055</name>
</gene>
<proteinExistence type="inferred from homology"/>
<evidence type="ECO:0000256" key="1">
    <source>
        <dbReference type="ARBA" id="ARBA00004651"/>
    </source>
</evidence>
<dbReference type="Pfam" id="PF02417">
    <property type="entry name" value="Chromate_transp"/>
    <property type="match status" value="1"/>
</dbReference>
<evidence type="ECO:0000256" key="4">
    <source>
        <dbReference type="ARBA" id="ARBA00022692"/>
    </source>
</evidence>
<dbReference type="OrthoDB" id="9788907at2"/>
<evidence type="ECO:0000256" key="3">
    <source>
        <dbReference type="ARBA" id="ARBA00022475"/>
    </source>
</evidence>
<dbReference type="Proteomes" id="UP000250003">
    <property type="component" value="Chromosome"/>
</dbReference>
<evidence type="ECO:0000256" key="7">
    <source>
        <dbReference type="SAM" id="Phobius"/>
    </source>
</evidence>
<feature type="transmembrane region" description="Helical" evidence="7">
    <location>
        <begin position="72"/>
        <end position="97"/>
    </location>
</feature>
<reference evidence="9" key="1">
    <citation type="submission" date="2018-06" db="EMBL/GenBank/DDBJ databases">
        <title>Description of Blautia argi sp. nov., a new anaerobic isolated from dog feces.</title>
        <authorList>
            <person name="Chang Y.-H."/>
            <person name="Paek J."/>
            <person name="Shin Y."/>
        </authorList>
    </citation>
    <scope>NUCLEOTIDE SEQUENCE [LARGE SCALE GENOMIC DNA]</scope>
    <source>
        <strain evidence="9">KCTC 15426</strain>
    </source>
</reference>
<evidence type="ECO:0000313" key="8">
    <source>
        <dbReference type="EMBL" id="AWY99219.1"/>
    </source>
</evidence>
<dbReference type="PANTHER" id="PTHR43663:SF1">
    <property type="entry name" value="CHROMATE TRANSPORTER"/>
    <property type="match status" value="1"/>
</dbReference>
<feature type="transmembrane region" description="Helical" evidence="7">
    <location>
        <begin position="7"/>
        <end position="29"/>
    </location>
</feature>
<dbReference type="EMBL" id="CP030280">
    <property type="protein sequence ID" value="AWY99219.1"/>
    <property type="molecule type" value="Genomic_DNA"/>
</dbReference>
<keyword evidence="9" id="KW-1185">Reference proteome</keyword>
<comment type="subcellular location">
    <subcellularLocation>
        <location evidence="1">Cell membrane</location>
        <topology evidence="1">Multi-pass membrane protein</topology>
    </subcellularLocation>
</comment>
<dbReference type="InterPro" id="IPR052518">
    <property type="entry name" value="CHR_Transporter"/>
</dbReference>
<dbReference type="GO" id="GO:0015109">
    <property type="term" value="F:chromate transmembrane transporter activity"/>
    <property type="evidence" value="ECO:0007669"/>
    <property type="project" value="InterPro"/>
</dbReference>
<protein>
    <submittedName>
        <fullName evidence="8">Chromate transporter</fullName>
    </submittedName>
</protein>
<name>A0A2Z4UE70_9FIRM</name>
<dbReference type="PANTHER" id="PTHR43663">
    <property type="entry name" value="CHROMATE TRANSPORT PROTEIN-RELATED"/>
    <property type="match status" value="1"/>
</dbReference>
<feature type="transmembrane region" description="Helical" evidence="7">
    <location>
        <begin position="170"/>
        <end position="185"/>
    </location>
</feature>
<evidence type="ECO:0000256" key="6">
    <source>
        <dbReference type="ARBA" id="ARBA00023136"/>
    </source>
</evidence>
<evidence type="ECO:0000313" key="9">
    <source>
        <dbReference type="Proteomes" id="UP000250003"/>
    </source>
</evidence>
<accession>A0A2Z4UE70</accession>
<feature type="transmembrane region" description="Helical" evidence="7">
    <location>
        <begin position="109"/>
        <end position="130"/>
    </location>
</feature>
<organism evidence="8 9">
    <name type="scientific">Blautia argi</name>
    <dbReference type="NCBI Taxonomy" id="1912897"/>
    <lineage>
        <taxon>Bacteria</taxon>
        <taxon>Bacillati</taxon>
        <taxon>Bacillota</taxon>
        <taxon>Clostridia</taxon>
        <taxon>Lachnospirales</taxon>
        <taxon>Lachnospiraceae</taxon>
        <taxon>Blautia</taxon>
    </lineage>
</organism>
<keyword evidence="6 7" id="KW-0472">Membrane</keyword>
<evidence type="ECO:0000256" key="2">
    <source>
        <dbReference type="ARBA" id="ARBA00005262"/>
    </source>
</evidence>
<evidence type="ECO:0000256" key="5">
    <source>
        <dbReference type="ARBA" id="ARBA00022989"/>
    </source>
</evidence>
<dbReference type="InterPro" id="IPR003370">
    <property type="entry name" value="Chromate_transpt"/>
</dbReference>
<dbReference type="GO" id="GO:0005886">
    <property type="term" value="C:plasma membrane"/>
    <property type="evidence" value="ECO:0007669"/>
    <property type="project" value="UniProtKB-SubCell"/>
</dbReference>
<sequence length="186" mass="20227">MIYLRLFFEFFKTGLFAVGGGLATLPFLYAISEKTGWFTAADIGDMIAISESTPGAMGVNMSTYVGFSVKGILGGIIATLGLVLPSILVIIIISRMLEKFKEARIVQKIFYGLRPASTGLIIAAGIGVAMETFLPGSKITSLQSFLDFHWERLLLAALLFFAIQKWKKHPVIYIAIAAAVGILFKL</sequence>
<comment type="similarity">
    <text evidence="2">Belongs to the chromate ion transporter (CHR) (TC 2.A.51) family.</text>
</comment>
<keyword evidence="4 7" id="KW-0812">Transmembrane</keyword>